<dbReference type="GO" id="GO:0042952">
    <property type="term" value="P:beta-ketoadipate pathway"/>
    <property type="evidence" value="ECO:0007669"/>
    <property type="project" value="InterPro"/>
</dbReference>
<dbReference type="Gene3D" id="3.40.50.1820">
    <property type="entry name" value="alpha/beta hydrolase"/>
    <property type="match status" value="1"/>
</dbReference>
<dbReference type="GO" id="GO:0047570">
    <property type="term" value="F:3-oxoadipate enol-lactonase activity"/>
    <property type="evidence" value="ECO:0007669"/>
    <property type="project" value="InterPro"/>
</dbReference>
<reference evidence="2 3" key="1">
    <citation type="submission" date="2018-05" db="EMBL/GenBank/DDBJ databases">
        <title>Genomic Encyclopedia of Type Strains, Phase IV (KMG-IV): sequencing the most valuable type-strain genomes for metagenomic binning, comparative biology and taxonomic classification.</title>
        <authorList>
            <person name="Goeker M."/>
        </authorList>
    </citation>
    <scope>NUCLEOTIDE SEQUENCE [LARGE SCALE GENOMIC DNA]</scope>
    <source>
        <strain evidence="2 3">DSM 6462</strain>
    </source>
</reference>
<dbReference type="EMBL" id="QJJK01000014">
    <property type="protein sequence ID" value="PXW53251.1"/>
    <property type="molecule type" value="Genomic_DNA"/>
</dbReference>
<dbReference type="Proteomes" id="UP000248021">
    <property type="component" value="Unassembled WGS sequence"/>
</dbReference>
<dbReference type="InterPro" id="IPR026968">
    <property type="entry name" value="PcaD/CatD"/>
</dbReference>
<name>A0A2V3TV72_9HYPH</name>
<dbReference type="SUPFAM" id="SSF53474">
    <property type="entry name" value="alpha/beta-Hydrolases"/>
    <property type="match status" value="1"/>
</dbReference>
<accession>A0A2V3TV72</accession>
<dbReference type="InterPro" id="IPR000073">
    <property type="entry name" value="AB_hydrolase_1"/>
</dbReference>
<protein>
    <submittedName>
        <fullName evidence="2">3-oxoadipate enol-lactonase</fullName>
    </submittedName>
</protein>
<proteinExistence type="predicted"/>
<dbReference type="PANTHER" id="PTHR43798">
    <property type="entry name" value="MONOACYLGLYCEROL LIPASE"/>
    <property type="match status" value="1"/>
</dbReference>
<sequence>MQVDVDGLSIKALLEGPETAPVVTLSHSLAAHLDMWRPQMAALVQHFRVLRYDVRGHGGSSMPAGMPDIADLADDIRRLLDYLGISRTHFVGLSMGGMIGQQLAIAHPEYIESLVLADTLSAYGEEHRPMWQARIDAAMTGAGMEPLVEPTIQRWFTEPFRRTNPAAMDWIRSMIRATPPQGFIGCCHALMALNLTDQLPAITAPTLVMVGRQDPTTPVAGAALIAAAISHARLVIIEDAAHIANVEQPEVFTHHLLDFLLEQRGRGNIGSIKPPSVAPEG</sequence>
<dbReference type="InterPro" id="IPR029058">
    <property type="entry name" value="AB_hydrolase_fold"/>
</dbReference>
<feature type="domain" description="AB hydrolase-1" evidence="1">
    <location>
        <begin position="21"/>
        <end position="248"/>
    </location>
</feature>
<organism evidence="2 3">
    <name type="scientific">Chelatococcus asaccharovorans</name>
    <dbReference type="NCBI Taxonomy" id="28210"/>
    <lineage>
        <taxon>Bacteria</taxon>
        <taxon>Pseudomonadati</taxon>
        <taxon>Pseudomonadota</taxon>
        <taxon>Alphaproteobacteria</taxon>
        <taxon>Hyphomicrobiales</taxon>
        <taxon>Chelatococcaceae</taxon>
        <taxon>Chelatococcus</taxon>
    </lineage>
</organism>
<keyword evidence="3" id="KW-1185">Reference proteome</keyword>
<evidence type="ECO:0000259" key="1">
    <source>
        <dbReference type="Pfam" id="PF00561"/>
    </source>
</evidence>
<dbReference type="NCBIfam" id="TIGR02427">
    <property type="entry name" value="protocat_pcaD"/>
    <property type="match status" value="1"/>
</dbReference>
<evidence type="ECO:0000313" key="2">
    <source>
        <dbReference type="EMBL" id="PXW53251.1"/>
    </source>
</evidence>
<dbReference type="OrthoDB" id="9793083at2"/>
<dbReference type="RefSeq" id="WP_110377774.1">
    <property type="nucleotide sequence ID" value="NZ_JAHBRY010000001.1"/>
</dbReference>
<dbReference type="AlphaFoldDB" id="A0A2V3TV72"/>
<evidence type="ECO:0000313" key="3">
    <source>
        <dbReference type="Proteomes" id="UP000248021"/>
    </source>
</evidence>
<gene>
    <name evidence="2" type="ORF">C7450_114128</name>
</gene>
<dbReference type="Pfam" id="PF00561">
    <property type="entry name" value="Abhydrolase_1"/>
    <property type="match status" value="1"/>
</dbReference>
<dbReference type="InterPro" id="IPR050266">
    <property type="entry name" value="AB_hydrolase_sf"/>
</dbReference>
<comment type="caution">
    <text evidence="2">The sequence shown here is derived from an EMBL/GenBank/DDBJ whole genome shotgun (WGS) entry which is preliminary data.</text>
</comment>
<dbReference type="PRINTS" id="PR00111">
    <property type="entry name" value="ABHYDROLASE"/>
</dbReference>